<organism evidence="2 3">
    <name type="scientific">Streptomyces sudanensis</name>
    <dbReference type="NCBI Taxonomy" id="436397"/>
    <lineage>
        <taxon>Bacteria</taxon>
        <taxon>Bacillati</taxon>
        <taxon>Actinomycetota</taxon>
        <taxon>Actinomycetes</taxon>
        <taxon>Kitasatosporales</taxon>
        <taxon>Streptomycetaceae</taxon>
        <taxon>Streptomyces</taxon>
    </lineage>
</organism>
<evidence type="ECO:0000313" key="3">
    <source>
        <dbReference type="Proteomes" id="UP001056383"/>
    </source>
</evidence>
<gene>
    <name evidence="2" type="ORF">MW084_04825</name>
</gene>
<sequence length="295" mass="33042">MPVNTAAIVARRSFAEALKAARAAARTSAGARVKQIDLARAIGRSTIDRYSRLERGAALPDGDEWKAITRVLNLDIETRVRLETLLDAARNVDEAWWREFESEFDPSLLEFIAYEDAAARITACAGNVLPGILQRRSYSEALTLSLDRIVLSAYQMDRSAQLRTQRRRIFGKSRPPTVEAIIGEAALRQEVGGRAVMVDQLDSLIDDAESGRVTFRVIPFSANATLTHMFTLLEFDGTADKPLVAFDAMTGMSFRKAPREVRDLRFYVDSLRDLALPEPDSVEMMRAIRKEMCRD</sequence>
<dbReference type="RefSeq" id="WP_010471839.1">
    <property type="nucleotide sequence ID" value="NZ_CP095474.1"/>
</dbReference>
<dbReference type="Pfam" id="PF19054">
    <property type="entry name" value="DUF5753"/>
    <property type="match status" value="1"/>
</dbReference>
<feature type="domain" description="HTH cro/C1-type" evidence="1">
    <location>
        <begin position="17"/>
        <end position="79"/>
    </location>
</feature>
<dbReference type="Proteomes" id="UP001056383">
    <property type="component" value="Chromosome"/>
</dbReference>
<protein>
    <submittedName>
        <fullName evidence="2">Helix-turn-helix transcriptional regulator</fullName>
    </submittedName>
</protein>
<evidence type="ECO:0000313" key="2">
    <source>
        <dbReference type="EMBL" id="URN15379.1"/>
    </source>
</evidence>
<dbReference type="InterPro" id="IPR043917">
    <property type="entry name" value="DUF5753"/>
</dbReference>
<reference evidence="2" key="1">
    <citation type="submission" date="2022-04" db="EMBL/GenBank/DDBJ databases">
        <title>Systematic whole-genome sequencing reveals an unexpected diversity among actinomycetoma pathogens and provides insights into their antibacterial susceptibilities.</title>
        <authorList>
            <person name="Watson A.K."/>
            <person name="Kepplinger B."/>
            <person name="Bakhiet S.M."/>
            <person name="Mhmoud N.A."/>
            <person name="Chapman J."/>
            <person name="Allenby N."/>
            <person name="Mickiewicz K."/>
            <person name="Goodfellow M."/>
            <person name="Fahal A.H."/>
            <person name="Errington J."/>
        </authorList>
    </citation>
    <scope>NUCLEOTIDE SEQUENCE</scope>
    <source>
        <strain evidence="2">SD 504</strain>
    </source>
</reference>
<dbReference type="InterPro" id="IPR010982">
    <property type="entry name" value="Lambda_DNA-bd_dom_sf"/>
</dbReference>
<name>A0ABY4T8T7_9ACTN</name>
<dbReference type="EMBL" id="CP095474">
    <property type="protein sequence ID" value="URN15379.1"/>
    <property type="molecule type" value="Genomic_DNA"/>
</dbReference>
<dbReference type="CDD" id="cd00093">
    <property type="entry name" value="HTH_XRE"/>
    <property type="match status" value="1"/>
</dbReference>
<proteinExistence type="predicted"/>
<accession>A0ABY4T8T7</accession>
<evidence type="ECO:0000259" key="1">
    <source>
        <dbReference type="SMART" id="SM00530"/>
    </source>
</evidence>
<keyword evidence="3" id="KW-1185">Reference proteome</keyword>
<dbReference type="Gene3D" id="1.10.260.40">
    <property type="entry name" value="lambda repressor-like DNA-binding domains"/>
    <property type="match status" value="1"/>
</dbReference>
<dbReference type="InterPro" id="IPR001387">
    <property type="entry name" value="Cro/C1-type_HTH"/>
</dbReference>
<dbReference type="SMART" id="SM00530">
    <property type="entry name" value="HTH_XRE"/>
    <property type="match status" value="1"/>
</dbReference>